<evidence type="ECO:0000256" key="1">
    <source>
        <dbReference type="ARBA" id="ARBA00004613"/>
    </source>
</evidence>
<gene>
    <name evidence="4" type="ORF">GsuE55_13570</name>
</gene>
<dbReference type="EMBL" id="AP022557">
    <property type="protein sequence ID" value="BBW96524.1"/>
    <property type="molecule type" value="Genomic_DNA"/>
</dbReference>
<accession>A0A679FUS6</accession>
<evidence type="ECO:0000313" key="5">
    <source>
        <dbReference type="Proteomes" id="UP000501421"/>
    </source>
</evidence>
<comment type="subcellular location">
    <subcellularLocation>
        <location evidence="1">Secreted</location>
    </subcellularLocation>
</comment>
<keyword evidence="2" id="KW-0964">Secreted</keyword>
<dbReference type="Pfam" id="PF14449">
    <property type="entry name" value="PT-TG"/>
    <property type="match status" value="1"/>
</dbReference>
<reference evidence="5" key="1">
    <citation type="journal article" date="2020" name="Microbiol. Resour. Announc.">
        <title>Complete Genome Sequence of Geobacillus sp. Strain E55-1, Isolated from Mine Geyser in Japan.</title>
        <authorList>
            <person name="Miyazaki K."/>
            <person name="Hase E."/>
            <person name="Tokito N."/>
        </authorList>
    </citation>
    <scope>NUCLEOTIDE SEQUENCE [LARGE SCALE GENOMIC DNA]</scope>
    <source>
        <strain evidence="5">E55-1</strain>
    </source>
</reference>
<sequence length="95" mass="10314">MTIIYLQKFGLELLGWYDVQRVFGEYDPITGERLSVGDRLLAGGMLLASIIPPTKGAGMAGKAAIKGAKAMEAASVLSKTKHVVRYDSQRPKFLT</sequence>
<dbReference type="AlphaFoldDB" id="A0A679FUS6"/>
<protein>
    <recommendedName>
        <fullName evidence="3">Pre-toxin TG domain-containing protein</fullName>
    </recommendedName>
</protein>
<organism evidence="4 5">
    <name type="scientific">Geobacillus subterraneus</name>
    <dbReference type="NCBI Taxonomy" id="129338"/>
    <lineage>
        <taxon>Bacteria</taxon>
        <taxon>Bacillati</taxon>
        <taxon>Bacillota</taxon>
        <taxon>Bacilli</taxon>
        <taxon>Bacillales</taxon>
        <taxon>Anoxybacillaceae</taxon>
        <taxon>Geobacillus</taxon>
    </lineage>
</organism>
<name>A0A679FUS6_9BACL</name>
<dbReference type="Proteomes" id="UP000501421">
    <property type="component" value="Chromosome"/>
</dbReference>
<proteinExistence type="predicted"/>
<evidence type="ECO:0000256" key="2">
    <source>
        <dbReference type="ARBA" id="ARBA00022525"/>
    </source>
</evidence>
<evidence type="ECO:0000259" key="3">
    <source>
        <dbReference type="Pfam" id="PF14449"/>
    </source>
</evidence>
<keyword evidence="5" id="KW-1185">Reference proteome</keyword>
<evidence type="ECO:0000313" key="4">
    <source>
        <dbReference type="EMBL" id="BBW96524.1"/>
    </source>
</evidence>
<dbReference type="InterPro" id="IPR027797">
    <property type="entry name" value="PT-TG_dom"/>
</dbReference>
<feature type="domain" description="Pre-toxin TG" evidence="3">
    <location>
        <begin position="8"/>
        <end position="69"/>
    </location>
</feature>
<dbReference type="GO" id="GO:0005576">
    <property type="term" value="C:extracellular region"/>
    <property type="evidence" value="ECO:0007669"/>
    <property type="project" value="UniProtKB-SubCell"/>
</dbReference>